<dbReference type="HOGENOM" id="CLU_039070_3_0_1"/>
<reference evidence="1 2" key="1">
    <citation type="submission" date="2014-04" db="EMBL/GenBank/DDBJ databases">
        <authorList>
            <consortium name="DOE Joint Genome Institute"/>
            <person name="Kuo A."/>
            <person name="Kohler A."/>
            <person name="Jargeat P."/>
            <person name="Nagy L.G."/>
            <person name="Floudas D."/>
            <person name="Copeland A."/>
            <person name="Barry K.W."/>
            <person name="Cichocki N."/>
            <person name="Veneault-Fourrey C."/>
            <person name="LaButti K."/>
            <person name="Lindquist E.A."/>
            <person name="Lipzen A."/>
            <person name="Lundell T."/>
            <person name="Morin E."/>
            <person name="Murat C."/>
            <person name="Sun H."/>
            <person name="Tunlid A."/>
            <person name="Henrissat B."/>
            <person name="Grigoriev I.V."/>
            <person name="Hibbett D.S."/>
            <person name="Martin F."/>
            <person name="Nordberg H.P."/>
            <person name="Cantor M.N."/>
            <person name="Hua S.X."/>
        </authorList>
    </citation>
    <scope>NUCLEOTIDE SEQUENCE [LARGE SCALE GENOMIC DNA]</scope>
    <source>
        <strain evidence="1 2">Ve08.2h10</strain>
    </source>
</reference>
<accession>A0A0D0CXY2</accession>
<dbReference type="OrthoDB" id="2689747at2759"/>
<name>A0A0D0CXY2_9AGAM</name>
<evidence type="ECO:0000313" key="2">
    <source>
        <dbReference type="Proteomes" id="UP000054538"/>
    </source>
</evidence>
<protein>
    <submittedName>
        <fullName evidence="1">Uncharacterized protein</fullName>
    </submittedName>
</protein>
<sequence>MSREQASSVLCPPDSPGVLTDLIIDYMHHRFHAEMETLQTTHPTTILPDVNLPADMVFEADRMADVLVRAHKNPERYTHLLEPAILIIESGEVIAWYLLAAVSQYNQVLWESSEKIKISQPQSIGQIKDTKKWRTNSTLSRRDAKLAGVVNLSPAWFQQGHSVSAFPTFYLRCFI</sequence>
<dbReference type="Proteomes" id="UP000054538">
    <property type="component" value="Unassembled WGS sequence"/>
</dbReference>
<organism evidence="1 2">
    <name type="scientific">Paxillus rubicundulus Ve08.2h10</name>
    <dbReference type="NCBI Taxonomy" id="930991"/>
    <lineage>
        <taxon>Eukaryota</taxon>
        <taxon>Fungi</taxon>
        <taxon>Dikarya</taxon>
        <taxon>Basidiomycota</taxon>
        <taxon>Agaricomycotina</taxon>
        <taxon>Agaricomycetes</taxon>
        <taxon>Agaricomycetidae</taxon>
        <taxon>Boletales</taxon>
        <taxon>Paxilineae</taxon>
        <taxon>Paxillaceae</taxon>
        <taxon>Paxillus</taxon>
    </lineage>
</organism>
<dbReference type="EMBL" id="KN826024">
    <property type="protein sequence ID" value="KIK80423.1"/>
    <property type="molecule type" value="Genomic_DNA"/>
</dbReference>
<dbReference type="InParanoid" id="A0A0D0CXY2"/>
<evidence type="ECO:0000313" key="1">
    <source>
        <dbReference type="EMBL" id="KIK80423.1"/>
    </source>
</evidence>
<reference evidence="2" key="2">
    <citation type="submission" date="2015-01" db="EMBL/GenBank/DDBJ databases">
        <title>Evolutionary Origins and Diversification of the Mycorrhizal Mutualists.</title>
        <authorList>
            <consortium name="DOE Joint Genome Institute"/>
            <consortium name="Mycorrhizal Genomics Consortium"/>
            <person name="Kohler A."/>
            <person name="Kuo A."/>
            <person name="Nagy L.G."/>
            <person name="Floudas D."/>
            <person name="Copeland A."/>
            <person name="Barry K.W."/>
            <person name="Cichocki N."/>
            <person name="Veneault-Fourrey C."/>
            <person name="LaButti K."/>
            <person name="Lindquist E.A."/>
            <person name="Lipzen A."/>
            <person name="Lundell T."/>
            <person name="Morin E."/>
            <person name="Murat C."/>
            <person name="Riley R."/>
            <person name="Ohm R."/>
            <person name="Sun H."/>
            <person name="Tunlid A."/>
            <person name="Henrissat B."/>
            <person name="Grigoriev I.V."/>
            <person name="Hibbett D.S."/>
            <person name="Martin F."/>
        </authorList>
    </citation>
    <scope>NUCLEOTIDE SEQUENCE [LARGE SCALE GENOMIC DNA]</scope>
    <source>
        <strain evidence="2">Ve08.2h10</strain>
    </source>
</reference>
<keyword evidence="2" id="KW-1185">Reference proteome</keyword>
<proteinExistence type="predicted"/>
<gene>
    <name evidence="1" type="ORF">PAXRUDRAFT_158728</name>
</gene>
<dbReference type="AlphaFoldDB" id="A0A0D0CXY2"/>